<reference evidence="2" key="2">
    <citation type="submission" date="2022-10" db="EMBL/GenBank/DDBJ databases">
        <authorList>
            <consortium name="ENA_rothamsted_submissions"/>
            <consortium name="culmorum"/>
            <person name="King R."/>
        </authorList>
    </citation>
    <scope>NUCLEOTIDE SEQUENCE</scope>
</reference>
<evidence type="ECO:0000313" key="3">
    <source>
        <dbReference type="Proteomes" id="UP001153620"/>
    </source>
</evidence>
<sequence length="140" mass="16043">MNPEEEEIVNITQNLIEIINKGDYEGYTNICDINLTAFEPESLGNIVVGMPFHKFYFDNVIGYKSINNTLVNPKVHLLGDSAACIAYVRLTQFIDKQGHCHTHQSEETRVWHKKSIEWRCVHLHRSYTGNASSMTPYNGK</sequence>
<dbReference type="AlphaFoldDB" id="A0A9P0IRQ2"/>
<dbReference type="SUPFAM" id="SSF54427">
    <property type="entry name" value="NTF2-like"/>
    <property type="match status" value="1"/>
</dbReference>
<dbReference type="InterPro" id="IPR032710">
    <property type="entry name" value="NTF2-like_dom_sf"/>
</dbReference>
<dbReference type="InterPro" id="IPR013543">
    <property type="entry name" value="Ca/CaM-dep_prot_kinase-assoc"/>
</dbReference>
<name>A0A9P0IRQ2_9DIPT</name>
<dbReference type="Pfam" id="PF08332">
    <property type="entry name" value="CaMKII_AD"/>
    <property type="match status" value="1"/>
</dbReference>
<dbReference type="GO" id="GO:0005516">
    <property type="term" value="F:calmodulin binding"/>
    <property type="evidence" value="ECO:0007669"/>
    <property type="project" value="InterPro"/>
</dbReference>
<evidence type="ECO:0000313" key="2">
    <source>
        <dbReference type="EMBL" id="CAH1712826.1"/>
    </source>
</evidence>
<protein>
    <recommendedName>
        <fullName evidence="1">Calcium/calmodulin-dependent protein kinase II association-domain domain-containing protein</fullName>
    </recommendedName>
</protein>
<dbReference type="FunFam" id="3.10.450.50:FF:000009">
    <property type="entry name" value="Calcium/calmodulin-dependent protein kinase type II"/>
    <property type="match status" value="1"/>
</dbReference>
<organism evidence="2 3">
    <name type="scientific">Chironomus riparius</name>
    <dbReference type="NCBI Taxonomy" id="315576"/>
    <lineage>
        <taxon>Eukaryota</taxon>
        <taxon>Metazoa</taxon>
        <taxon>Ecdysozoa</taxon>
        <taxon>Arthropoda</taxon>
        <taxon>Hexapoda</taxon>
        <taxon>Insecta</taxon>
        <taxon>Pterygota</taxon>
        <taxon>Neoptera</taxon>
        <taxon>Endopterygota</taxon>
        <taxon>Diptera</taxon>
        <taxon>Nematocera</taxon>
        <taxon>Chironomoidea</taxon>
        <taxon>Chironomidae</taxon>
        <taxon>Chironominae</taxon>
        <taxon>Chironomus</taxon>
    </lineage>
</organism>
<keyword evidence="3" id="KW-1185">Reference proteome</keyword>
<gene>
    <name evidence="2" type="ORF">CHIRRI_LOCUS2706</name>
</gene>
<reference evidence="2" key="1">
    <citation type="submission" date="2022-01" db="EMBL/GenBank/DDBJ databases">
        <authorList>
            <person name="King R."/>
        </authorList>
    </citation>
    <scope>NUCLEOTIDE SEQUENCE</scope>
</reference>
<feature type="domain" description="Calcium/calmodulin-dependent protein kinase II association-domain" evidence="1">
    <location>
        <begin position="5"/>
        <end position="127"/>
    </location>
</feature>
<dbReference type="EMBL" id="OU895877">
    <property type="protein sequence ID" value="CAH1712826.1"/>
    <property type="molecule type" value="Genomic_DNA"/>
</dbReference>
<dbReference type="GO" id="GO:0004683">
    <property type="term" value="F:calcium/calmodulin-dependent protein kinase activity"/>
    <property type="evidence" value="ECO:0007669"/>
    <property type="project" value="InterPro"/>
</dbReference>
<accession>A0A9P0IRQ2</accession>
<dbReference type="OrthoDB" id="5565075at2759"/>
<dbReference type="Proteomes" id="UP001153620">
    <property type="component" value="Chromosome 1"/>
</dbReference>
<proteinExistence type="predicted"/>
<evidence type="ECO:0000259" key="1">
    <source>
        <dbReference type="Pfam" id="PF08332"/>
    </source>
</evidence>
<dbReference type="Gene3D" id="3.10.450.50">
    <property type="match status" value="1"/>
</dbReference>